<organism evidence="1">
    <name type="scientific">Sulfolobus islandicus filamentous virus 2</name>
    <dbReference type="NCBI Taxonomy" id="1902331"/>
    <lineage>
        <taxon>Viruses</taxon>
        <taxon>Adnaviria</taxon>
        <taxon>Zilligvirae</taxon>
        <taxon>Taleaviricota</taxon>
        <taxon>Tokiviricetes</taxon>
        <taxon>Ligamenvirales</taxon>
        <taxon>Lipothrixviridae</taxon>
        <taxon>Betalipothrixvirus</taxon>
        <taxon>Betalipothrixvirus hveragerdiense</taxon>
        <taxon>Sulfolobus islandicus filamentous virus</taxon>
    </lineage>
</organism>
<dbReference type="Proteomes" id="UP000223173">
    <property type="component" value="Segment"/>
</dbReference>
<dbReference type="EMBL" id="KX467643">
    <property type="protein sequence ID" value="AOS58417.1"/>
    <property type="molecule type" value="Genomic_DNA"/>
</dbReference>
<reference evidence="1" key="1">
    <citation type="journal article" date="2014" name="Mol. Microbiol.">
        <title>Inter-viral conflicts that exploit host CRISPR immune systems of Sulfolobus.</title>
        <authorList>
            <person name="Erdmann S."/>
            <person name="Le Moine Bauer S."/>
            <person name="Garrett R.A."/>
        </authorList>
    </citation>
    <scope>NUCLEOTIDE SEQUENCE [LARGE SCALE GENOMIC DNA]</scope>
</reference>
<evidence type="ECO:0000313" key="1">
    <source>
        <dbReference type="EMBL" id="AOS58417.1"/>
    </source>
</evidence>
<proteinExistence type="predicted"/>
<gene>
    <name evidence="1" type="primary">SIFV2_gp62</name>
</gene>
<protein>
    <submittedName>
        <fullName evidence="1">Conserved lipothrixviral protein</fullName>
    </submittedName>
</protein>
<name>A0A1D8BJB9_SIFV</name>
<accession>A0A1D8BJB9</accession>
<sequence>MVRYQDIIDDFYSKLFLLEQWKKVYPLTEYYDVYLDACYGHKVRSFIQILGQELEQEASTIHIEYDLPCIPGLAEFLRGWNNFDLRGKYIYRATTKRYLDEYVLASTPFMIVNKPYKNENKYLSYWSVSPYTSNYFVRAYVERFGVNPKEIFVLVTPYDDNICSKDWYSNFTPEYTIIQDGKPINFGNIRYLRELEVRCFKYPVSRLIYQLPYSDFLSLMKLLPSKYVY</sequence>
<reference evidence="1" key="2">
    <citation type="submission" date="2016-06" db="EMBL/GenBank/DDBJ databases">
        <authorList>
            <person name="Kjaerup R.B."/>
            <person name="Dalgaard T.S."/>
            <person name="Juul-Madsen H.R."/>
        </authorList>
    </citation>
    <scope>NUCLEOTIDE SEQUENCE</scope>
</reference>